<proteinExistence type="predicted"/>
<organism evidence="1">
    <name type="scientific">viral metagenome</name>
    <dbReference type="NCBI Taxonomy" id="1070528"/>
    <lineage>
        <taxon>unclassified sequences</taxon>
        <taxon>metagenomes</taxon>
        <taxon>organismal metagenomes</taxon>
    </lineage>
</organism>
<accession>A0A6C0FKH3</accession>
<reference evidence="1" key="1">
    <citation type="journal article" date="2020" name="Nature">
        <title>Giant virus diversity and host interactions through global metagenomics.</title>
        <authorList>
            <person name="Schulz F."/>
            <person name="Roux S."/>
            <person name="Paez-Espino D."/>
            <person name="Jungbluth S."/>
            <person name="Walsh D.A."/>
            <person name="Denef V.J."/>
            <person name="McMahon K.D."/>
            <person name="Konstantinidis K.T."/>
            <person name="Eloe-Fadrosh E.A."/>
            <person name="Kyrpides N.C."/>
            <person name="Woyke T."/>
        </authorList>
    </citation>
    <scope>NUCLEOTIDE SEQUENCE</scope>
    <source>
        <strain evidence="1">GVMAG-S-ERX556126-94</strain>
    </source>
</reference>
<dbReference type="AlphaFoldDB" id="A0A6C0FKH3"/>
<evidence type="ECO:0000313" key="1">
    <source>
        <dbReference type="EMBL" id="QHT39045.1"/>
    </source>
</evidence>
<dbReference type="EMBL" id="MN738838">
    <property type="protein sequence ID" value="QHT39045.1"/>
    <property type="molecule type" value="Genomic_DNA"/>
</dbReference>
<sequence>MHRFLTNYRPEFGGQLKDKCIEYMAPNESKYTEYPGMKIGECPSNYKLYTNEYWTDAPPSAREEPLPDELSEECEKTGSKNCCKGVRKILARSKSTWRETTPCNQHQTNKHWYSPSTYVEPTIDVTLLDLDAGKYGYIRYYTDGGSTGDHFDWFKEMNPNLPQYAESVTNENIISILECLYSKYYIKSISVRKETCHRVSSGWAKYNYILNVRGHSGGGNAVFEWGDKDDNDTLEYVDEIEREMCYNFSGPLLKITFLK</sequence>
<protein>
    <submittedName>
        <fullName evidence="1">Uncharacterized protein</fullName>
    </submittedName>
</protein>
<name>A0A6C0FKH3_9ZZZZ</name>